<keyword evidence="11" id="KW-0378">Hydrolase</keyword>
<dbReference type="FunCoup" id="U2FIX4">
    <property type="interactions" value="47"/>
</dbReference>
<dbReference type="STRING" id="1033810.HLPCO_001150"/>
<evidence type="ECO:0000256" key="2">
    <source>
        <dbReference type="ARBA" id="ARBA00022448"/>
    </source>
</evidence>
<feature type="transmembrane region" description="Helical" evidence="9">
    <location>
        <begin position="197"/>
        <end position="216"/>
    </location>
</feature>
<feature type="domain" description="Na+/H+ antiporter NhaC-like C-terminal" evidence="10">
    <location>
        <begin position="166"/>
        <end position="425"/>
    </location>
</feature>
<proteinExistence type="inferred from homology"/>
<gene>
    <name evidence="11" type="ORF">HLPCO_001150</name>
</gene>
<dbReference type="Proteomes" id="UP000005707">
    <property type="component" value="Unassembled WGS sequence"/>
</dbReference>
<dbReference type="OrthoDB" id="9790605at2"/>
<name>U2FIX4_9MOLU</name>
<organism evidence="11 12">
    <name type="scientific">Haloplasma contractile SSD-17B</name>
    <dbReference type="NCBI Taxonomy" id="1033810"/>
    <lineage>
        <taxon>Bacteria</taxon>
        <taxon>Bacillati</taxon>
        <taxon>Mycoplasmatota</taxon>
        <taxon>Mollicutes</taxon>
        <taxon>Haloplasmatales</taxon>
        <taxon>Haloplasmataceae</taxon>
        <taxon>Haloplasma</taxon>
    </lineage>
</organism>
<feature type="transmembrane region" description="Helical" evidence="9">
    <location>
        <begin position="155"/>
        <end position="176"/>
    </location>
</feature>
<sequence>MQTKSTFRQALSLLPFIIFLILFLGTGVVTGDFYAMPATVAFLIAAIVGLIIDRTHNFEKKLTIFFNGASDHNILYMCFIFILAGAFSSVTGAIGGAESFVKIGLNILPTNLLIFGLFLTSAIVSISMGTSVGTIGALTPIGLSLINTTSTSTPFIAIVLAAIVGGAMFGDNLSFISDTTIAATKTQGCSMRDKFKVNFFIVLPAFIVSSFVLIMLTTNYELSVHVESFTYTDFINVLPYIAVLVLAISGMNVFIILVLGTLLSGIIGFLYGDLTFLSYISNIHFGIGGMLDLVLLTLIVSGTVELIKVNGGLDLIIRTIKQFVKSEKGAQFGIAAIASAVDICTANNTVAIVVSGPVAKEISDEFGVDPRKSASLLDIFSCAWQGIIPYGFQLLFITSLAKDAGLSISPFDIIPYLTYSQLLFVFGSIAILIGFPKLRKQLS</sequence>
<evidence type="ECO:0000256" key="5">
    <source>
        <dbReference type="ARBA" id="ARBA00022692"/>
    </source>
</evidence>
<dbReference type="GO" id="GO:0016787">
    <property type="term" value="F:hydrolase activity"/>
    <property type="evidence" value="ECO:0007669"/>
    <property type="project" value="UniProtKB-KW"/>
</dbReference>
<keyword evidence="6 9" id="KW-1133">Transmembrane helix</keyword>
<evidence type="ECO:0000259" key="10">
    <source>
        <dbReference type="Pfam" id="PF03553"/>
    </source>
</evidence>
<comment type="similarity">
    <text evidence="8">Belongs to the NhaC Na(+)/H(+) (TC 2.A.35) antiporter family.</text>
</comment>
<keyword evidence="4" id="KW-1003">Cell membrane</keyword>
<feature type="transmembrane region" description="Helical" evidence="9">
    <location>
        <begin position="253"/>
        <end position="271"/>
    </location>
</feature>
<dbReference type="AlphaFoldDB" id="U2FIX4"/>
<evidence type="ECO:0000313" key="11">
    <source>
        <dbReference type="EMBL" id="ERJ12810.1"/>
    </source>
</evidence>
<keyword evidence="5 9" id="KW-0812">Transmembrane</keyword>
<dbReference type="PANTHER" id="PTHR33451:SF5">
    <property type="entry name" value="NA+_H+ ANTIPORTER"/>
    <property type="match status" value="1"/>
</dbReference>
<protein>
    <submittedName>
        <fullName evidence="11">V-type H+-transporting ATPase subunit K protein</fullName>
        <ecNumber evidence="11">3.6.3.14</ecNumber>
    </submittedName>
</protein>
<feature type="transmembrane region" description="Helical" evidence="9">
    <location>
        <begin position="131"/>
        <end position="149"/>
    </location>
</feature>
<accession>U2FIX4</accession>
<feature type="transmembrane region" description="Helical" evidence="9">
    <location>
        <begin position="283"/>
        <end position="307"/>
    </location>
</feature>
<feature type="transmembrane region" description="Helical" evidence="9">
    <location>
        <begin position="413"/>
        <end position="435"/>
    </location>
</feature>
<dbReference type="EMBL" id="AFNU02000003">
    <property type="protein sequence ID" value="ERJ12810.1"/>
    <property type="molecule type" value="Genomic_DNA"/>
</dbReference>
<dbReference type="InterPro" id="IPR018461">
    <property type="entry name" value="Na/H_Antiport_NhaC-like_C"/>
</dbReference>
<feature type="transmembrane region" description="Helical" evidence="9">
    <location>
        <begin position="12"/>
        <end position="29"/>
    </location>
</feature>
<keyword evidence="3" id="KW-0050">Antiport</keyword>
<reference evidence="11 12" key="1">
    <citation type="journal article" date="2011" name="J. Bacteriol.">
        <title>Genome sequence of Haloplasma contractile, an unusual contractile bacterium from a deep-sea anoxic brine lake.</title>
        <authorList>
            <person name="Antunes A."/>
            <person name="Alam I."/>
            <person name="El Dorry H."/>
            <person name="Siam R."/>
            <person name="Robertson A."/>
            <person name="Bajic V.B."/>
            <person name="Stingl U."/>
        </authorList>
    </citation>
    <scope>NUCLEOTIDE SEQUENCE [LARGE SCALE GENOMIC DNA]</scope>
    <source>
        <strain evidence="11 12">SSD-17B</strain>
    </source>
</reference>
<keyword evidence="7 9" id="KW-0472">Membrane</keyword>
<comment type="subcellular location">
    <subcellularLocation>
        <location evidence="1">Cell membrane</location>
        <topology evidence="1">Multi-pass membrane protein</topology>
    </subcellularLocation>
</comment>
<comment type="caution">
    <text evidence="11">The sequence shown here is derived from an EMBL/GenBank/DDBJ whole genome shotgun (WGS) entry which is preliminary data.</text>
</comment>
<evidence type="ECO:0000256" key="4">
    <source>
        <dbReference type="ARBA" id="ARBA00022475"/>
    </source>
</evidence>
<evidence type="ECO:0000256" key="9">
    <source>
        <dbReference type="SAM" id="Phobius"/>
    </source>
</evidence>
<dbReference type="eggNOG" id="COG1757">
    <property type="taxonomic scope" value="Bacteria"/>
</dbReference>
<feature type="transmembrane region" description="Helical" evidence="9">
    <location>
        <begin position="103"/>
        <end position="124"/>
    </location>
</feature>
<feature type="transmembrane region" description="Helical" evidence="9">
    <location>
        <begin position="74"/>
        <end position="97"/>
    </location>
</feature>
<dbReference type="PANTHER" id="PTHR33451">
    <property type="entry name" value="MALATE-2H(+)/NA(+)-LACTATE ANTIPORTER"/>
    <property type="match status" value="1"/>
</dbReference>
<dbReference type="InterPro" id="IPR052180">
    <property type="entry name" value="NhaC_Na-H+_Antiporter"/>
</dbReference>
<dbReference type="GO" id="GO:0005886">
    <property type="term" value="C:plasma membrane"/>
    <property type="evidence" value="ECO:0007669"/>
    <property type="project" value="UniProtKB-SubCell"/>
</dbReference>
<reference evidence="11 12" key="2">
    <citation type="journal article" date="2013" name="PLoS ONE">
        <title>INDIGO - INtegrated Data Warehouse of MIcrobial GenOmes with Examples from the Red Sea Extremophiles.</title>
        <authorList>
            <person name="Alam I."/>
            <person name="Antunes A."/>
            <person name="Kamau A.A."/>
            <person name="Ba Alawi W."/>
            <person name="Kalkatawi M."/>
            <person name="Stingl U."/>
            <person name="Bajic V.B."/>
        </authorList>
    </citation>
    <scope>NUCLEOTIDE SEQUENCE [LARGE SCALE GENOMIC DNA]</scope>
    <source>
        <strain evidence="11 12">SSD-17B</strain>
    </source>
</reference>
<feature type="transmembrane region" description="Helical" evidence="9">
    <location>
        <begin position="35"/>
        <end position="53"/>
    </location>
</feature>
<keyword evidence="12" id="KW-1185">Reference proteome</keyword>
<evidence type="ECO:0000313" key="12">
    <source>
        <dbReference type="Proteomes" id="UP000005707"/>
    </source>
</evidence>
<dbReference type="InParanoid" id="U2FIX4"/>
<evidence type="ECO:0000256" key="1">
    <source>
        <dbReference type="ARBA" id="ARBA00004651"/>
    </source>
</evidence>
<evidence type="ECO:0000256" key="8">
    <source>
        <dbReference type="ARBA" id="ARBA00038435"/>
    </source>
</evidence>
<keyword evidence="2" id="KW-0813">Transport</keyword>
<dbReference type="RefSeq" id="WP_008827273.1">
    <property type="nucleotide sequence ID" value="NZ_AFNU02000003.1"/>
</dbReference>
<feature type="transmembrane region" description="Helical" evidence="9">
    <location>
        <begin position="228"/>
        <end position="246"/>
    </location>
</feature>
<feature type="transmembrane region" description="Helical" evidence="9">
    <location>
        <begin position="379"/>
        <end position="401"/>
    </location>
</feature>
<evidence type="ECO:0000256" key="3">
    <source>
        <dbReference type="ARBA" id="ARBA00022449"/>
    </source>
</evidence>
<dbReference type="Pfam" id="PF03553">
    <property type="entry name" value="Na_H_antiporter"/>
    <property type="match status" value="1"/>
</dbReference>
<dbReference type="EC" id="3.6.3.14" evidence="11"/>
<evidence type="ECO:0000256" key="6">
    <source>
        <dbReference type="ARBA" id="ARBA00022989"/>
    </source>
</evidence>
<dbReference type="GO" id="GO:0015297">
    <property type="term" value="F:antiporter activity"/>
    <property type="evidence" value="ECO:0007669"/>
    <property type="project" value="UniProtKB-KW"/>
</dbReference>
<evidence type="ECO:0000256" key="7">
    <source>
        <dbReference type="ARBA" id="ARBA00023136"/>
    </source>
</evidence>